<keyword evidence="1" id="KW-0539">Nucleus</keyword>
<evidence type="ECO:0000313" key="5">
    <source>
        <dbReference type="Proteomes" id="UP001313282"/>
    </source>
</evidence>
<dbReference type="InterPro" id="IPR053157">
    <property type="entry name" value="Sterol_Uptake_Regulator"/>
</dbReference>
<feature type="domain" description="Zn(2)-C6 fungal-type" evidence="3">
    <location>
        <begin position="11"/>
        <end position="41"/>
    </location>
</feature>
<evidence type="ECO:0000256" key="2">
    <source>
        <dbReference type="SAM" id="MobiDB-lite"/>
    </source>
</evidence>
<dbReference type="InterPro" id="IPR036864">
    <property type="entry name" value="Zn2-C6_fun-type_DNA-bd_sf"/>
</dbReference>
<keyword evidence="5" id="KW-1185">Reference proteome</keyword>
<dbReference type="PROSITE" id="PS50048">
    <property type="entry name" value="ZN2_CY6_FUNGAL_2"/>
    <property type="match status" value="1"/>
</dbReference>
<dbReference type="SMART" id="SM00066">
    <property type="entry name" value="GAL4"/>
    <property type="match status" value="1"/>
</dbReference>
<dbReference type="InterPro" id="IPR001138">
    <property type="entry name" value="Zn2Cys6_DnaBD"/>
</dbReference>
<dbReference type="PANTHER" id="PTHR47784:SF4">
    <property type="entry name" value="ZN(II)2CYS6 TRANSCRIPTION FACTOR (EUROFUNG)"/>
    <property type="match status" value="1"/>
</dbReference>
<dbReference type="AlphaFoldDB" id="A0AAN8RDW1"/>
<reference evidence="4 5" key="1">
    <citation type="submission" date="2019-10" db="EMBL/GenBank/DDBJ databases">
        <authorList>
            <person name="Palmer J.M."/>
        </authorList>
    </citation>
    <scope>NUCLEOTIDE SEQUENCE [LARGE SCALE GENOMIC DNA]</scope>
    <source>
        <strain evidence="4 5">TWF718</strain>
    </source>
</reference>
<dbReference type="EMBL" id="JAVHNR010000008">
    <property type="protein sequence ID" value="KAK6334782.1"/>
    <property type="molecule type" value="Genomic_DNA"/>
</dbReference>
<accession>A0AAN8RDW1</accession>
<name>A0AAN8RDW1_9PEZI</name>
<protein>
    <recommendedName>
        <fullName evidence="3">Zn(2)-C6 fungal-type domain-containing protein</fullName>
    </recommendedName>
</protein>
<gene>
    <name evidence="4" type="ORF">TWF718_010228</name>
</gene>
<dbReference type="Gene3D" id="4.10.240.10">
    <property type="entry name" value="Zn(2)-C6 fungal-type DNA-binding domain"/>
    <property type="match status" value="1"/>
</dbReference>
<dbReference type="Pfam" id="PF00172">
    <property type="entry name" value="Zn_clus"/>
    <property type="match status" value="1"/>
</dbReference>
<evidence type="ECO:0000256" key="1">
    <source>
        <dbReference type="ARBA" id="ARBA00023242"/>
    </source>
</evidence>
<dbReference type="GO" id="GO:0001228">
    <property type="term" value="F:DNA-binding transcription activator activity, RNA polymerase II-specific"/>
    <property type="evidence" value="ECO:0007669"/>
    <property type="project" value="TreeGrafter"/>
</dbReference>
<dbReference type="GO" id="GO:0008270">
    <property type="term" value="F:zinc ion binding"/>
    <property type="evidence" value="ECO:0007669"/>
    <property type="project" value="InterPro"/>
</dbReference>
<feature type="compositionally biased region" description="Polar residues" evidence="2">
    <location>
        <begin position="64"/>
        <end position="78"/>
    </location>
</feature>
<dbReference type="Proteomes" id="UP001313282">
    <property type="component" value="Unassembled WGS sequence"/>
</dbReference>
<evidence type="ECO:0000313" key="4">
    <source>
        <dbReference type="EMBL" id="KAK6334782.1"/>
    </source>
</evidence>
<dbReference type="PANTHER" id="PTHR47784">
    <property type="entry name" value="STEROL UPTAKE CONTROL PROTEIN 2"/>
    <property type="match status" value="1"/>
</dbReference>
<dbReference type="SUPFAM" id="SSF57701">
    <property type="entry name" value="Zn2/Cys6 DNA-binding domain"/>
    <property type="match status" value="1"/>
</dbReference>
<organism evidence="4 5">
    <name type="scientific">Orbilia javanica</name>
    <dbReference type="NCBI Taxonomy" id="47235"/>
    <lineage>
        <taxon>Eukaryota</taxon>
        <taxon>Fungi</taxon>
        <taxon>Dikarya</taxon>
        <taxon>Ascomycota</taxon>
        <taxon>Pezizomycotina</taxon>
        <taxon>Orbiliomycetes</taxon>
        <taxon>Orbiliales</taxon>
        <taxon>Orbiliaceae</taxon>
        <taxon>Orbilia</taxon>
    </lineage>
</organism>
<dbReference type="PROSITE" id="PS00463">
    <property type="entry name" value="ZN2_CY6_FUNGAL_1"/>
    <property type="match status" value="1"/>
</dbReference>
<proteinExistence type="predicted"/>
<dbReference type="CDD" id="cd00067">
    <property type="entry name" value="GAL4"/>
    <property type="match status" value="1"/>
</dbReference>
<sequence>MRRTHRKSRYGCKECKQRHIRCDENRPSCANCSKSVHQCSYTSTSVNSVLVSRSPVVSKRQAQERGSNPSTPSSSEGTVDNPRDDQDQQPPEHMLDGEVYSLHHIQLLLHFQNEIPKTLGLSSDIFDLIVENAIRTPYLMDQVLATSAAHKSTIQGDKRQFYLHEATRLQTRALALFNQCNQENSLLSDKINVCVFLFSSLLGHHALFNALSLRAELSSVLDEFTRCLKIHRGVCALAAQSWPEIQSQLGPEIFKYSALVIGEGDNGTKGSECSALVDLIVNGELSGPLQEACSNAVSILQSIFDALGNPQSSKSRRLNLVQQWPVRIPTEYINALSQRRPEALIILAYYAVMLHGARDYWAFGDSGAFLIQSITGYLGSYWASWLAWPNDRCRDREQNIN</sequence>
<feature type="region of interest" description="Disordered" evidence="2">
    <location>
        <begin position="52"/>
        <end position="93"/>
    </location>
</feature>
<comment type="caution">
    <text evidence="4">The sequence shown here is derived from an EMBL/GenBank/DDBJ whole genome shotgun (WGS) entry which is preliminary data.</text>
</comment>
<evidence type="ECO:0000259" key="3">
    <source>
        <dbReference type="PROSITE" id="PS50048"/>
    </source>
</evidence>